<organism evidence="8 9">
    <name type="scientific">Paenibacillus vulneris</name>
    <dbReference type="NCBI Taxonomy" id="1133364"/>
    <lineage>
        <taxon>Bacteria</taxon>
        <taxon>Bacillati</taxon>
        <taxon>Bacillota</taxon>
        <taxon>Bacilli</taxon>
        <taxon>Bacillales</taxon>
        <taxon>Paenibacillaceae</taxon>
        <taxon>Paenibacillus</taxon>
    </lineage>
</organism>
<dbReference type="InterPro" id="IPR007267">
    <property type="entry name" value="GtrA_DPMS_TM"/>
</dbReference>
<comment type="subcellular location">
    <subcellularLocation>
        <location evidence="1">Membrane</location>
        <topology evidence="1">Multi-pass membrane protein</topology>
    </subcellularLocation>
</comment>
<dbReference type="PANTHER" id="PTHR38459:SF1">
    <property type="entry name" value="PROPHAGE BACTOPRENOL-LINKED GLUCOSE TRANSLOCASE HOMOLOG"/>
    <property type="match status" value="1"/>
</dbReference>
<protein>
    <submittedName>
        <fullName evidence="8">GtrA family protein</fullName>
    </submittedName>
</protein>
<evidence type="ECO:0000256" key="2">
    <source>
        <dbReference type="ARBA" id="ARBA00009399"/>
    </source>
</evidence>
<name>A0ABW3UFC5_9BACL</name>
<dbReference type="RefSeq" id="WP_345585251.1">
    <property type="nucleotide sequence ID" value="NZ_BAABJG010000002.1"/>
</dbReference>
<feature type="domain" description="GtrA/DPMS transmembrane" evidence="7">
    <location>
        <begin position="12"/>
        <end position="129"/>
    </location>
</feature>
<evidence type="ECO:0000256" key="1">
    <source>
        <dbReference type="ARBA" id="ARBA00004141"/>
    </source>
</evidence>
<sequence>MLNKICNSSVVKFLLVGIINTIIGLSVMYACLKIMGFNYWISTFVGNSIGALVSFILNRRFTFNSTALIKDSFWKFVIVIIGSYFIAYTASKEIVDLFVLYLSNNDIAVLLGTFLYTVLNYLGQKHFVFKKKKIAVNSN</sequence>
<gene>
    <name evidence="8" type="ORF">ACFQ4B_04105</name>
</gene>
<evidence type="ECO:0000256" key="3">
    <source>
        <dbReference type="ARBA" id="ARBA00022692"/>
    </source>
</evidence>
<accession>A0ABW3UFC5</accession>
<dbReference type="PANTHER" id="PTHR38459">
    <property type="entry name" value="PROPHAGE BACTOPRENOL-LINKED GLUCOSE TRANSLOCASE HOMOLOG"/>
    <property type="match status" value="1"/>
</dbReference>
<keyword evidence="3 6" id="KW-0812">Transmembrane</keyword>
<feature type="transmembrane region" description="Helical" evidence="6">
    <location>
        <begin position="73"/>
        <end position="91"/>
    </location>
</feature>
<dbReference type="PROSITE" id="PS51257">
    <property type="entry name" value="PROKAR_LIPOPROTEIN"/>
    <property type="match status" value="1"/>
</dbReference>
<evidence type="ECO:0000313" key="9">
    <source>
        <dbReference type="Proteomes" id="UP001597180"/>
    </source>
</evidence>
<keyword evidence="9" id="KW-1185">Reference proteome</keyword>
<feature type="transmembrane region" description="Helical" evidence="6">
    <location>
        <begin position="12"/>
        <end position="31"/>
    </location>
</feature>
<keyword evidence="5 6" id="KW-0472">Membrane</keyword>
<reference evidence="9" key="1">
    <citation type="journal article" date="2019" name="Int. J. Syst. Evol. Microbiol.">
        <title>The Global Catalogue of Microorganisms (GCM) 10K type strain sequencing project: providing services to taxonomists for standard genome sequencing and annotation.</title>
        <authorList>
            <consortium name="The Broad Institute Genomics Platform"/>
            <consortium name="The Broad Institute Genome Sequencing Center for Infectious Disease"/>
            <person name="Wu L."/>
            <person name="Ma J."/>
        </authorList>
    </citation>
    <scope>NUCLEOTIDE SEQUENCE [LARGE SCALE GENOMIC DNA]</scope>
    <source>
        <strain evidence="9">CCUG 53270</strain>
    </source>
</reference>
<evidence type="ECO:0000313" key="8">
    <source>
        <dbReference type="EMBL" id="MFD1219290.1"/>
    </source>
</evidence>
<dbReference type="EMBL" id="JBHTLU010000009">
    <property type="protein sequence ID" value="MFD1219290.1"/>
    <property type="molecule type" value="Genomic_DNA"/>
</dbReference>
<evidence type="ECO:0000256" key="4">
    <source>
        <dbReference type="ARBA" id="ARBA00022989"/>
    </source>
</evidence>
<proteinExistence type="inferred from homology"/>
<dbReference type="Pfam" id="PF04138">
    <property type="entry name" value="GtrA_DPMS_TM"/>
    <property type="match status" value="1"/>
</dbReference>
<evidence type="ECO:0000256" key="6">
    <source>
        <dbReference type="SAM" id="Phobius"/>
    </source>
</evidence>
<feature type="transmembrane region" description="Helical" evidence="6">
    <location>
        <begin position="97"/>
        <end position="123"/>
    </location>
</feature>
<comment type="similarity">
    <text evidence="2">Belongs to the GtrA family.</text>
</comment>
<evidence type="ECO:0000256" key="5">
    <source>
        <dbReference type="ARBA" id="ARBA00023136"/>
    </source>
</evidence>
<evidence type="ECO:0000259" key="7">
    <source>
        <dbReference type="Pfam" id="PF04138"/>
    </source>
</evidence>
<keyword evidence="4 6" id="KW-1133">Transmembrane helix</keyword>
<dbReference type="Proteomes" id="UP001597180">
    <property type="component" value="Unassembled WGS sequence"/>
</dbReference>
<comment type="caution">
    <text evidence="8">The sequence shown here is derived from an EMBL/GenBank/DDBJ whole genome shotgun (WGS) entry which is preliminary data.</text>
</comment>
<feature type="transmembrane region" description="Helical" evidence="6">
    <location>
        <begin position="37"/>
        <end position="57"/>
    </location>
</feature>
<dbReference type="InterPro" id="IPR051401">
    <property type="entry name" value="GtrA_CellWall_Glycosyl"/>
</dbReference>